<dbReference type="PANTHER" id="PTHR45005:SF2">
    <property type="entry name" value="PROTEIN HLB1"/>
    <property type="match status" value="1"/>
</dbReference>
<protein>
    <submittedName>
        <fullName evidence="1">Uncharacterized protein</fullName>
    </submittedName>
</protein>
<dbReference type="PANTHER" id="PTHR45005">
    <property type="match status" value="1"/>
</dbReference>
<keyword evidence="2" id="KW-1185">Reference proteome</keyword>
<dbReference type="InterPro" id="IPR053277">
    <property type="entry name" value="Endomembrane_traffic_mod"/>
</dbReference>
<accession>A0A5P1FSM3</accession>
<dbReference type="EMBL" id="CM007381">
    <property type="protein sequence ID" value="ONK79670.1"/>
    <property type="molecule type" value="Genomic_DNA"/>
</dbReference>
<evidence type="ECO:0000313" key="1">
    <source>
        <dbReference type="EMBL" id="ONK79670.1"/>
    </source>
</evidence>
<name>A0A5P1FSM3_ASPOF</name>
<dbReference type="AlphaFoldDB" id="A0A5P1FSM3"/>
<organism evidence="1 2">
    <name type="scientific">Asparagus officinalis</name>
    <name type="common">Garden asparagus</name>
    <dbReference type="NCBI Taxonomy" id="4686"/>
    <lineage>
        <taxon>Eukaryota</taxon>
        <taxon>Viridiplantae</taxon>
        <taxon>Streptophyta</taxon>
        <taxon>Embryophyta</taxon>
        <taxon>Tracheophyta</taxon>
        <taxon>Spermatophyta</taxon>
        <taxon>Magnoliopsida</taxon>
        <taxon>Liliopsida</taxon>
        <taxon>Asparagales</taxon>
        <taxon>Asparagaceae</taxon>
        <taxon>Asparagoideae</taxon>
        <taxon>Asparagus</taxon>
    </lineage>
</organism>
<dbReference type="Gramene" id="ONK79670">
    <property type="protein sequence ID" value="ONK79670"/>
    <property type="gene ID" value="A4U43_C01F8840"/>
</dbReference>
<sequence>MPILTCCEENIDINRYGSLTIDQVTKGDKQLSESPFGRFQGSPHADKLIKVDIPDIVSVSACADLTLPPGAGLCIDTIHGPEYLPMSYSECERGGTFHDPSPIPCHLTANSLPSD</sequence>
<evidence type="ECO:0000313" key="2">
    <source>
        <dbReference type="Proteomes" id="UP000243459"/>
    </source>
</evidence>
<gene>
    <name evidence="1" type="ORF">A4U43_C01F8840</name>
</gene>
<reference evidence="2" key="1">
    <citation type="journal article" date="2017" name="Nat. Commun.">
        <title>The asparagus genome sheds light on the origin and evolution of a young Y chromosome.</title>
        <authorList>
            <person name="Harkess A."/>
            <person name="Zhou J."/>
            <person name="Xu C."/>
            <person name="Bowers J.E."/>
            <person name="Van der Hulst R."/>
            <person name="Ayyampalayam S."/>
            <person name="Mercati F."/>
            <person name="Riccardi P."/>
            <person name="McKain M.R."/>
            <person name="Kakrana A."/>
            <person name="Tang H."/>
            <person name="Ray J."/>
            <person name="Groenendijk J."/>
            <person name="Arikit S."/>
            <person name="Mathioni S.M."/>
            <person name="Nakano M."/>
            <person name="Shan H."/>
            <person name="Telgmann-Rauber A."/>
            <person name="Kanno A."/>
            <person name="Yue Z."/>
            <person name="Chen H."/>
            <person name="Li W."/>
            <person name="Chen Y."/>
            <person name="Xu X."/>
            <person name="Zhang Y."/>
            <person name="Luo S."/>
            <person name="Chen H."/>
            <person name="Gao J."/>
            <person name="Mao Z."/>
            <person name="Pires J.C."/>
            <person name="Luo M."/>
            <person name="Kudrna D."/>
            <person name="Wing R.A."/>
            <person name="Meyers B.C."/>
            <person name="Yi K."/>
            <person name="Kong H."/>
            <person name="Lavrijsen P."/>
            <person name="Sunseri F."/>
            <person name="Falavigna A."/>
            <person name="Ye Y."/>
            <person name="Leebens-Mack J.H."/>
            <person name="Chen G."/>
        </authorList>
    </citation>
    <scope>NUCLEOTIDE SEQUENCE [LARGE SCALE GENOMIC DNA]</scope>
    <source>
        <strain evidence="2">cv. DH0086</strain>
    </source>
</reference>
<dbReference type="Proteomes" id="UP000243459">
    <property type="component" value="Chromosome 1"/>
</dbReference>
<proteinExistence type="predicted"/>